<dbReference type="RefSeq" id="WP_035615023.1">
    <property type="nucleotide sequence ID" value="NZ_ARYK01000002.1"/>
</dbReference>
<dbReference type="AlphaFoldDB" id="A0A059FS40"/>
<dbReference type="eggNOG" id="COG4736">
    <property type="taxonomic scope" value="Bacteria"/>
</dbReference>
<protein>
    <submittedName>
        <fullName evidence="2">Cbb3-type cytochrome oxidase, subunit CcoQ</fullName>
    </submittedName>
</protein>
<dbReference type="Pfam" id="PF05545">
    <property type="entry name" value="FixQ"/>
    <property type="match status" value="1"/>
</dbReference>
<keyword evidence="3" id="KW-1185">Reference proteome</keyword>
<keyword evidence="1" id="KW-0812">Transmembrane</keyword>
<gene>
    <name evidence="2" type="ORF">HJO_06210</name>
</gene>
<organism evidence="2 3">
    <name type="scientific">Hyphomonas johnsonii MHS-2</name>
    <dbReference type="NCBI Taxonomy" id="1280950"/>
    <lineage>
        <taxon>Bacteria</taxon>
        <taxon>Pseudomonadati</taxon>
        <taxon>Pseudomonadota</taxon>
        <taxon>Alphaproteobacteria</taxon>
        <taxon>Hyphomonadales</taxon>
        <taxon>Hyphomonadaceae</taxon>
        <taxon>Hyphomonas</taxon>
    </lineage>
</organism>
<accession>A0A059FS40</accession>
<reference evidence="2 3" key="1">
    <citation type="journal article" date="2014" name="Antonie Van Leeuwenhoek">
        <title>Hyphomonas beringensis sp. nov. and Hyphomonas chukchiensis sp. nov., isolated from surface seawater of the Bering Sea and Chukchi Sea.</title>
        <authorList>
            <person name="Li C."/>
            <person name="Lai Q."/>
            <person name="Li G."/>
            <person name="Dong C."/>
            <person name="Wang J."/>
            <person name="Liao Y."/>
            <person name="Shao Z."/>
        </authorList>
    </citation>
    <scope>NUCLEOTIDE SEQUENCE [LARGE SCALE GENOMIC DNA]</scope>
    <source>
        <strain evidence="2 3">MHS-2</strain>
    </source>
</reference>
<sequence>MADHETFVAFSKSYGLFYMLAVFACAVVYACWPSNQKKFDDAASSILVDDEVNEDEE</sequence>
<proteinExistence type="predicted"/>
<keyword evidence="1" id="KW-1133">Transmembrane helix</keyword>
<dbReference type="InterPro" id="IPR008621">
    <property type="entry name" value="Cbb3-typ_cyt_oxidase_comp"/>
</dbReference>
<dbReference type="CDD" id="cd01324">
    <property type="entry name" value="cbb3_Oxidase_CcoQ"/>
    <property type="match status" value="1"/>
</dbReference>
<feature type="transmembrane region" description="Helical" evidence="1">
    <location>
        <begin position="15"/>
        <end position="32"/>
    </location>
</feature>
<evidence type="ECO:0000313" key="2">
    <source>
        <dbReference type="EMBL" id="KCZ93427.1"/>
    </source>
</evidence>
<dbReference type="Proteomes" id="UP000025171">
    <property type="component" value="Unassembled WGS sequence"/>
</dbReference>
<dbReference type="STRING" id="1280950.HJO_06210"/>
<dbReference type="PATRIC" id="fig|1280950.3.peg.1248"/>
<evidence type="ECO:0000313" key="3">
    <source>
        <dbReference type="Proteomes" id="UP000025171"/>
    </source>
</evidence>
<name>A0A059FS40_9PROT</name>
<comment type="caution">
    <text evidence="2">The sequence shown here is derived from an EMBL/GenBank/DDBJ whole genome shotgun (WGS) entry which is preliminary data.</text>
</comment>
<evidence type="ECO:0000256" key="1">
    <source>
        <dbReference type="SAM" id="Phobius"/>
    </source>
</evidence>
<dbReference type="EMBL" id="ARYK01000002">
    <property type="protein sequence ID" value="KCZ93427.1"/>
    <property type="molecule type" value="Genomic_DNA"/>
</dbReference>
<keyword evidence="1" id="KW-0472">Membrane</keyword>